<organism evidence="3 4">
    <name type="scientific">Clostridium tetani (strain Massachusetts / E88)</name>
    <dbReference type="NCBI Taxonomy" id="212717"/>
    <lineage>
        <taxon>Bacteria</taxon>
        <taxon>Bacillati</taxon>
        <taxon>Bacillota</taxon>
        <taxon>Clostridia</taxon>
        <taxon>Eubacteriales</taxon>
        <taxon>Clostridiaceae</taxon>
        <taxon>Clostridium</taxon>
    </lineage>
</organism>
<dbReference type="GO" id="GO:0005524">
    <property type="term" value="F:ATP binding"/>
    <property type="evidence" value="ECO:0007669"/>
    <property type="project" value="InterPro"/>
</dbReference>
<dbReference type="InterPro" id="IPR004482">
    <property type="entry name" value="Mg_chelat-rel"/>
</dbReference>
<dbReference type="Gene3D" id="3.30.230.10">
    <property type="match status" value="1"/>
</dbReference>
<dbReference type="PANTHER" id="PTHR32039">
    <property type="entry name" value="MAGNESIUM-CHELATASE SUBUNIT CHLI"/>
    <property type="match status" value="1"/>
</dbReference>
<dbReference type="Proteomes" id="UP000001412">
    <property type="component" value="Chromosome"/>
</dbReference>
<evidence type="ECO:0000256" key="1">
    <source>
        <dbReference type="ARBA" id="ARBA00006354"/>
    </source>
</evidence>
<proteinExistence type="inferred from homology"/>
<dbReference type="HOGENOM" id="CLU_026145_1_0_9"/>
<dbReference type="Pfam" id="PF01078">
    <property type="entry name" value="Mg_chelatase"/>
    <property type="match status" value="1"/>
</dbReference>
<reference evidence="3 4" key="1">
    <citation type="journal article" date="2003" name="Proc. Natl. Acad. Sci. U.S.A.">
        <title>The genome sequence of Clostridium tetani, the causative agent of tetanus disease.</title>
        <authorList>
            <person name="Brueggemann H."/>
            <person name="Baumer S."/>
            <person name="Fricke W.F."/>
            <person name="Wiezer A."/>
            <person name="Liesegang H."/>
            <person name="Decker I."/>
            <person name="Herzberg C."/>
            <person name="Martinez-Arias R."/>
            <person name="Merkl R."/>
            <person name="Henne A."/>
            <person name="Gottschalk G."/>
        </authorList>
    </citation>
    <scope>NUCLEOTIDE SEQUENCE [LARGE SCALE GENOMIC DNA]</scope>
    <source>
        <strain evidence="4">Massachusetts / E88</strain>
    </source>
</reference>
<dbReference type="InterPro" id="IPR025158">
    <property type="entry name" value="Mg_chelat-rel_C"/>
</dbReference>
<comment type="similarity">
    <text evidence="1">Belongs to the Mg-chelatase subunits D/I family. ComM subfamily.</text>
</comment>
<dbReference type="SUPFAM" id="SSF54211">
    <property type="entry name" value="Ribosomal protein S5 domain 2-like"/>
    <property type="match status" value="1"/>
</dbReference>
<feature type="domain" description="AAA+ ATPase" evidence="2">
    <location>
        <begin position="233"/>
        <end position="416"/>
    </location>
</feature>
<evidence type="ECO:0000313" key="3">
    <source>
        <dbReference type="EMBL" id="AAO35824.1"/>
    </source>
</evidence>
<dbReference type="KEGG" id="ctc:CTC_01257"/>
<dbReference type="InterPro" id="IPR000523">
    <property type="entry name" value="Mg_chelatse_chII-like_cat_dom"/>
</dbReference>
<evidence type="ECO:0000313" key="4">
    <source>
        <dbReference type="Proteomes" id="UP000001412"/>
    </source>
</evidence>
<dbReference type="InterPro" id="IPR027417">
    <property type="entry name" value="P-loop_NTPase"/>
</dbReference>
<gene>
    <name evidence="3" type="ordered locus">CTC_01257</name>
</gene>
<dbReference type="STRING" id="212717.CTC_01257"/>
<accession>Q895L6</accession>
<dbReference type="NCBIfam" id="TIGR00368">
    <property type="entry name" value="YifB family Mg chelatase-like AAA ATPase"/>
    <property type="match status" value="1"/>
</dbReference>
<dbReference type="SMART" id="SM00382">
    <property type="entry name" value="AAA"/>
    <property type="match status" value="1"/>
</dbReference>
<protein>
    <submittedName>
        <fullName evidence="3">Mg(2+) chelatase family protein</fullName>
    </submittedName>
</protein>
<name>Q895L6_CLOTE</name>
<dbReference type="SUPFAM" id="SSF52540">
    <property type="entry name" value="P-loop containing nucleoside triphosphate hydrolases"/>
    <property type="match status" value="1"/>
</dbReference>
<dbReference type="Gene3D" id="3.40.50.300">
    <property type="entry name" value="P-loop containing nucleotide triphosphate hydrolases"/>
    <property type="match status" value="1"/>
</dbReference>
<keyword evidence="4" id="KW-1185">Reference proteome</keyword>
<evidence type="ECO:0000259" key="2">
    <source>
        <dbReference type="SMART" id="SM00382"/>
    </source>
</evidence>
<dbReference type="AlphaFoldDB" id="Q895L6"/>
<dbReference type="CDD" id="cd00009">
    <property type="entry name" value="AAA"/>
    <property type="match status" value="1"/>
</dbReference>
<dbReference type="InterPro" id="IPR045006">
    <property type="entry name" value="CHLI-like"/>
</dbReference>
<dbReference type="InterPro" id="IPR020568">
    <property type="entry name" value="Ribosomal_Su5_D2-typ_SF"/>
</dbReference>
<dbReference type="Pfam" id="PF13335">
    <property type="entry name" value="Mg_chelatase_C"/>
    <property type="match status" value="1"/>
</dbReference>
<dbReference type="Pfam" id="PF13541">
    <property type="entry name" value="ChlI"/>
    <property type="match status" value="1"/>
</dbReference>
<sequence>MKDFFFYYKKNFFVNNDKEVKKNMVVKINTATFTGIEGIPINVEVDINRGLPNFNIVGMADTSIKESKDRVRSAIINSGFEFPLGKITVNLAPADIKKEGALFDLPIAIGILCATEQIKIEDIKEYVFLGELSLVGELKKVKGALPIVVSGIKKEISNYVIPIENKNECSMIDKANIYPFNNLIEVINFLQFKDVYPYKTNFEKSKKNEERIDFLDVIGQESAKRALEVAAAGNHNVILYGPPGTGKTMLAQRVTTILPEITYEESLECTKIYSVAGYLDEEHGFINERPFREIHNTSTKIALIGGGRKLLPGEISLAHNGVLFLDEILEFNKGTLESLRQPIENRKIKITRSTGTVEYPCNCMLIASLNPCPCSKDICVCTPYEKEKYINKLSRAFLDRIDIYTSLSKIQYSKIKEGQRGESSKVVRQRINSAREIQRRRFKKENILTNGEMNINNIMKYCKLDKNSVKFMEKVYKKFNFSTRVYSRILKVSRTIADLDERENIIEEDLIEALQYRRFLENIV</sequence>
<dbReference type="EMBL" id="AE015927">
    <property type="protein sequence ID" value="AAO35824.1"/>
    <property type="molecule type" value="Genomic_DNA"/>
</dbReference>
<dbReference type="InterPro" id="IPR014721">
    <property type="entry name" value="Ribsml_uS5_D2-typ_fold_subgr"/>
</dbReference>
<dbReference type="InterPro" id="IPR003593">
    <property type="entry name" value="AAA+_ATPase"/>
</dbReference>
<dbReference type="PANTHER" id="PTHR32039:SF7">
    <property type="entry name" value="COMPETENCE PROTEIN COMM"/>
    <property type="match status" value="1"/>
</dbReference>